<dbReference type="GO" id="GO:0030151">
    <property type="term" value="F:molybdenum ion binding"/>
    <property type="evidence" value="ECO:0007669"/>
    <property type="project" value="InterPro"/>
</dbReference>
<proteinExistence type="predicted"/>
<dbReference type="PANTHER" id="PTHR14237:SF19">
    <property type="entry name" value="MITOCHONDRIAL AMIDOXIME REDUCING COMPONENT 1"/>
    <property type="match status" value="1"/>
</dbReference>
<dbReference type="SUPFAM" id="SSF50800">
    <property type="entry name" value="PK beta-barrel domain-like"/>
    <property type="match status" value="1"/>
</dbReference>
<accession>A0A2H8TH52</accession>
<feature type="domain" description="MOSC" evidence="1">
    <location>
        <begin position="131"/>
        <end position="280"/>
    </location>
</feature>
<dbReference type="PANTHER" id="PTHR14237">
    <property type="entry name" value="MOLYBDOPTERIN COFACTOR SULFURASE MOSC"/>
    <property type="match status" value="1"/>
</dbReference>
<reference evidence="2" key="1">
    <citation type="submission" date="2017-10" db="EMBL/GenBank/DDBJ databases">
        <title>Transcriptome Assembly of Sugarcane Aphid Adults.</title>
        <authorList>
            <person name="Scully E.D."/>
            <person name="Palmer N.A."/>
            <person name="Geib S.M."/>
            <person name="Sarath G."/>
            <person name="Sattler S.E."/>
        </authorList>
    </citation>
    <scope>NUCLEOTIDE SEQUENCE</scope>
    <source>
        <tissue evidence="2">Whole body</tissue>
    </source>
</reference>
<dbReference type="PROSITE" id="PS51340">
    <property type="entry name" value="MOSC"/>
    <property type="match status" value="1"/>
</dbReference>
<name>A0A2H8TH52_9HEMI</name>
<dbReference type="SUPFAM" id="SSF141673">
    <property type="entry name" value="MOSC N-terminal domain-like"/>
    <property type="match status" value="1"/>
</dbReference>
<evidence type="ECO:0000313" key="2">
    <source>
        <dbReference type="EMBL" id="MBW13379.1"/>
    </source>
</evidence>
<dbReference type="InterPro" id="IPR005303">
    <property type="entry name" value="MOCOS_middle"/>
</dbReference>
<dbReference type="AlphaFoldDB" id="A0A2H8TH52"/>
<dbReference type="InterPro" id="IPR011037">
    <property type="entry name" value="Pyrv_Knase-like_insert_dom_sf"/>
</dbReference>
<dbReference type="Pfam" id="PF03476">
    <property type="entry name" value="MOSC_N"/>
    <property type="match status" value="1"/>
</dbReference>
<dbReference type="GO" id="GO:0030170">
    <property type="term" value="F:pyridoxal phosphate binding"/>
    <property type="evidence" value="ECO:0007669"/>
    <property type="project" value="InterPro"/>
</dbReference>
<dbReference type="InterPro" id="IPR005302">
    <property type="entry name" value="MoCF_Sase_C"/>
</dbReference>
<gene>
    <name evidence="2" type="primary">MOCOS_4</name>
</gene>
<dbReference type="GO" id="GO:0003824">
    <property type="term" value="F:catalytic activity"/>
    <property type="evidence" value="ECO:0007669"/>
    <property type="project" value="InterPro"/>
</dbReference>
<dbReference type="EMBL" id="GFXV01001574">
    <property type="protein sequence ID" value="MBW13379.1"/>
    <property type="molecule type" value="Transcribed_RNA"/>
</dbReference>
<protein>
    <submittedName>
        <fullName evidence="2">Molybdenum cofactor sulfurase</fullName>
    </submittedName>
</protein>
<evidence type="ECO:0000259" key="1">
    <source>
        <dbReference type="PROSITE" id="PS51340"/>
    </source>
</evidence>
<dbReference type="OrthoDB" id="420046at2759"/>
<dbReference type="Pfam" id="PF03473">
    <property type="entry name" value="MOSC"/>
    <property type="match status" value="1"/>
</dbReference>
<organism evidence="2">
    <name type="scientific">Melanaphis sacchari</name>
    <dbReference type="NCBI Taxonomy" id="742174"/>
    <lineage>
        <taxon>Eukaryota</taxon>
        <taxon>Metazoa</taxon>
        <taxon>Ecdysozoa</taxon>
        <taxon>Arthropoda</taxon>
        <taxon>Hexapoda</taxon>
        <taxon>Insecta</taxon>
        <taxon>Pterygota</taxon>
        <taxon>Neoptera</taxon>
        <taxon>Paraneoptera</taxon>
        <taxon>Hemiptera</taxon>
        <taxon>Sternorrhyncha</taxon>
        <taxon>Aphidomorpha</taxon>
        <taxon>Aphidoidea</taxon>
        <taxon>Aphididae</taxon>
        <taxon>Aphidini</taxon>
        <taxon>Melanaphis</taxon>
    </lineage>
</organism>
<sequence>MDLHVSRIFVYPIKSCGAYETDEWQLESYGFQYDRNWAVISKTGVCMTQMEEPKLCLVRPYIDLQKRTMTLEYAENKDEIPMVVSLDTKHDTKKMGKICWGGSLEGIDCGDEVAEWLSWNLDQPGLRLIRCTVRKPPVQNKYGKLDPKVLGANQCQYLLTTKPTLKWLQSEMENDITEISEDSLLFRFRGNLVISGNDLPAYAELTWDQLDIGGVKFQFDSACERCKMVNIDQDTSESNYKPLSILAQHKWQDKSIFGIYIKREDTQKCKIRVGQKCTVIKKNM</sequence>